<sequence length="97" mass="10824">MISLIYTLVVFAILAYFIVAPRHRYQHPPYTDGDDDGGEPLDDGLPDLDLPPGISRPINDWEPDYGRPSAPVRPWKQLPSKVSYTSKQRPFCPAASG</sequence>
<dbReference type="Proteomes" id="UP000831796">
    <property type="component" value="Chromosome"/>
</dbReference>
<dbReference type="AlphaFoldDB" id="A0A8T9Q8G8"/>
<organism evidence="2 3">
    <name type="scientific">Hymenobacter cellulosilyticus</name>
    <dbReference type="NCBI Taxonomy" id="2932248"/>
    <lineage>
        <taxon>Bacteria</taxon>
        <taxon>Pseudomonadati</taxon>
        <taxon>Bacteroidota</taxon>
        <taxon>Cytophagia</taxon>
        <taxon>Cytophagales</taxon>
        <taxon>Hymenobacteraceae</taxon>
        <taxon>Hymenobacter</taxon>
    </lineage>
</organism>
<feature type="compositionally biased region" description="Acidic residues" evidence="1">
    <location>
        <begin position="32"/>
        <end position="46"/>
    </location>
</feature>
<accession>A0A8T9Q8G8</accession>
<keyword evidence="3" id="KW-1185">Reference proteome</keyword>
<dbReference type="EMBL" id="CP095046">
    <property type="protein sequence ID" value="UOQ72378.1"/>
    <property type="molecule type" value="Genomic_DNA"/>
</dbReference>
<evidence type="ECO:0000256" key="1">
    <source>
        <dbReference type="SAM" id="MobiDB-lite"/>
    </source>
</evidence>
<evidence type="ECO:0000313" key="2">
    <source>
        <dbReference type="EMBL" id="UOQ72378.1"/>
    </source>
</evidence>
<dbReference type="KEGG" id="hcu:MUN79_28215"/>
<reference evidence="2" key="1">
    <citation type="submission" date="2022-04" db="EMBL/GenBank/DDBJ databases">
        <title>Hymenobacter sp. isolated from the air.</title>
        <authorList>
            <person name="Won M."/>
            <person name="Lee C.-M."/>
            <person name="Woen H.-Y."/>
            <person name="Kwon S.-W."/>
        </authorList>
    </citation>
    <scope>NUCLEOTIDE SEQUENCE</scope>
    <source>
        <strain evidence="2">5116S-3</strain>
    </source>
</reference>
<feature type="region of interest" description="Disordered" evidence="1">
    <location>
        <begin position="25"/>
        <end position="73"/>
    </location>
</feature>
<evidence type="ECO:0000313" key="3">
    <source>
        <dbReference type="Proteomes" id="UP000831796"/>
    </source>
</evidence>
<gene>
    <name evidence="2" type="ORF">MUN79_28215</name>
</gene>
<protein>
    <submittedName>
        <fullName evidence="2">Uncharacterized protein</fullName>
    </submittedName>
</protein>
<name>A0A8T9Q8G8_9BACT</name>
<proteinExistence type="predicted"/>
<dbReference type="RefSeq" id="WP_244675765.1">
    <property type="nucleotide sequence ID" value="NZ_CP095046.1"/>
</dbReference>